<dbReference type="AlphaFoldDB" id="A0A840IA28"/>
<name>A0A840IA28_9ACTN</name>
<evidence type="ECO:0000313" key="10">
    <source>
        <dbReference type="Proteomes" id="UP000585272"/>
    </source>
</evidence>
<evidence type="ECO:0000256" key="1">
    <source>
        <dbReference type="ARBA" id="ARBA00022553"/>
    </source>
</evidence>
<evidence type="ECO:0000256" key="5">
    <source>
        <dbReference type="PROSITE-ProRule" id="PRU00169"/>
    </source>
</evidence>
<dbReference type="EMBL" id="JACHNU010000001">
    <property type="protein sequence ID" value="MBB4660974.1"/>
    <property type="molecule type" value="Genomic_DNA"/>
</dbReference>
<keyword evidence="10" id="KW-1185">Reference proteome</keyword>
<evidence type="ECO:0000256" key="6">
    <source>
        <dbReference type="SAM" id="MobiDB-lite"/>
    </source>
</evidence>
<dbReference type="InterPro" id="IPR039420">
    <property type="entry name" value="WalR-like"/>
</dbReference>
<evidence type="ECO:0000256" key="3">
    <source>
        <dbReference type="ARBA" id="ARBA00023125"/>
    </source>
</evidence>
<evidence type="ECO:0000259" key="8">
    <source>
        <dbReference type="PROSITE" id="PS50110"/>
    </source>
</evidence>
<dbReference type="InterPro" id="IPR001789">
    <property type="entry name" value="Sig_transdc_resp-reg_receiver"/>
</dbReference>
<evidence type="ECO:0000256" key="4">
    <source>
        <dbReference type="ARBA" id="ARBA00023163"/>
    </source>
</evidence>
<gene>
    <name evidence="9" type="ORF">BDZ31_000547</name>
</gene>
<feature type="compositionally biased region" description="Basic and acidic residues" evidence="6">
    <location>
        <begin position="1"/>
        <end position="11"/>
    </location>
</feature>
<feature type="region of interest" description="Disordered" evidence="6">
    <location>
        <begin position="1"/>
        <end position="26"/>
    </location>
</feature>
<dbReference type="PROSITE" id="PS50110">
    <property type="entry name" value="RESPONSE_REGULATORY"/>
    <property type="match status" value="1"/>
</dbReference>
<dbReference type="CDD" id="cd17535">
    <property type="entry name" value="REC_NarL-like"/>
    <property type="match status" value="1"/>
</dbReference>
<accession>A0A840IA28</accession>
<dbReference type="Proteomes" id="UP000585272">
    <property type="component" value="Unassembled WGS sequence"/>
</dbReference>
<comment type="caution">
    <text evidence="5">Lacks conserved residue(s) required for the propagation of feature annotation.</text>
</comment>
<dbReference type="InterPro" id="IPR011006">
    <property type="entry name" value="CheY-like_superfamily"/>
</dbReference>
<dbReference type="GO" id="GO:0006355">
    <property type="term" value="P:regulation of DNA-templated transcription"/>
    <property type="evidence" value="ECO:0007669"/>
    <property type="project" value="InterPro"/>
</dbReference>
<dbReference type="CDD" id="cd06170">
    <property type="entry name" value="LuxR_C_like"/>
    <property type="match status" value="1"/>
</dbReference>
<organism evidence="9 10">
    <name type="scientific">Conexibacter arvalis</name>
    <dbReference type="NCBI Taxonomy" id="912552"/>
    <lineage>
        <taxon>Bacteria</taxon>
        <taxon>Bacillati</taxon>
        <taxon>Actinomycetota</taxon>
        <taxon>Thermoleophilia</taxon>
        <taxon>Solirubrobacterales</taxon>
        <taxon>Conexibacteraceae</taxon>
        <taxon>Conexibacter</taxon>
    </lineage>
</organism>
<evidence type="ECO:0000259" key="7">
    <source>
        <dbReference type="PROSITE" id="PS50043"/>
    </source>
</evidence>
<feature type="domain" description="HTH luxR-type" evidence="7">
    <location>
        <begin position="175"/>
        <end position="240"/>
    </location>
</feature>
<dbReference type="Pfam" id="PF00196">
    <property type="entry name" value="GerE"/>
    <property type="match status" value="1"/>
</dbReference>
<dbReference type="InterPro" id="IPR016032">
    <property type="entry name" value="Sig_transdc_resp-reg_C-effctor"/>
</dbReference>
<protein>
    <submittedName>
        <fullName evidence="9">DNA-binding NarL/FixJ family response regulator</fullName>
    </submittedName>
</protein>
<dbReference type="PRINTS" id="PR00038">
    <property type="entry name" value="HTHLUXR"/>
</dbReference>
<keyword evidence="2" id="KW-0805">Transcription regulation</keyword>
<dbReference type="PROSITE" id="PS50043">
    <property type="entry name" value="HTH_LUXR_2"/>
    <property type="match status" value="1"/>
</dbReference>
<dbReference type="SMART" id="SM00448">
    <property type="entry name" value="REC"/>
    <property type="match status" value="1"/>
</dbReference>
<reference evidence="9 10" key="1">
    <citation type="submission" date="2020-08" db="EMBL/GenBank/DDBJ databases">
        <title>Genomic Encyclopedia of Archaeal and Bacterial Type Strains, Phase II (KMG-II): from individual species to whole genera.</title>
        <authorList>
            <person name="Goeker M."/>
        </authorList>
    </citation>
    <scope>NUCLEOTIDE SEQUENCE [LARGE SCALE GENOMIC DNA]</scope>
    <source>
        <strain evidence="9 10">DSM 23288</strain>
    </source>
</reference>
<proteinExistence type="predicted"/>
<keyword evidence="1" id="KW-0597">Phosphoprotein</keyword>
<dbReference type="PANTHER" id="PTHR43214:SF24">
    <property type="entry name" value="TRANSCRIPTIONAL REGULATORY PROTEIN NARL-RELATED"/>
    <property type="match status" value="1"/>
</dbReference>
<dbReference type="GO" id="GO:0000160">
    <property type="term" value="P:phosphorelay signal transduction system"/>
    <property type="evidence" value="ECO:0007669"/>
    <property type="project" value="InterPro"/>
</dbReference>
<dbReference type="Gene3D" id="3.40.50.2300">
    <property type="match status" value="1"/>
</dbReference>
<dbReference type="InterPro" id="IPR000792">
    <property type="entry name" value="Tscrpt_reg_LuxR_C"/>
</dbReference>
<dbReference type="PANTHER" id="PTHR43214">
    <property type="entry name" value="TWO-COMPONENT RESPONSE REGULATOR"/>
    <property type="match status" value="1"/>
</dbReference>
<keyword evidence="3 9" id="KW-0238">DNA-binding</keyword>
<dbReference type="SMART" id="SM00421">
    <property type="entry name" value="HTH_LUXR"/>
    <property type="match status" value="1"/>
</dbReference>
<dbReference type="SUPFAM" id="SSF46894">
    <property type="entry name" value="C-terminal effector domain of the bipartite response regulators"/>
    <property type="match status" value="1"/>
</dbReference>
<dbReference type="Pfam" id="PF00072">
    <property type="entry name" value="Response_reg"/>
    <property type="match status" value="1"/>
</dbReference>
<dbReference type="GO" id="GO:0003677">
    <property type="term" value="F:DNA binding"/>
    <property type="evidence" value="ECO:0007669"/>
    <property type="project" value="UniProtKB-KW"/>
</dbReference>
<dbReference type="PROSITE" id="PS00622">
    <property type="entry name" value="HTH_LUXR_1"/>
    <property type="match status" value="1"/>
</dbReference>
<evidence type="ECO:0000313" key="9">
    <source>
        <dbReference type="EMBL" id="MBB4660974.1"/>
    </source>
</evidence>
<keyword evidence="4" id="KW-0804">Transcription</keyword>
<feature type="domain" description="Response regulatory" evidence="8">
    <location>
        <begin position="32"/>
        <end position="147"/>
    </location>
</feature>
<dbReference type="RefSeq" id="WP_183338738.1">
    <property type="nucleotide sequence ID" value="NZ_JACHNU010000001.1"/>
</dbReference>
<dbReference type="InterPro" id="IPR058245">
    <property type="entry name" value="NreC/VraR/RcsB-like_REC"/>
</dbReference>
<sequence>MTLRDDDRSDDLASLAGPDGDGPVHVRRRPVTAVVVDPHAPVREGLPLLLRGEGIAVIAAASTADAGEALVGQHEPDIALIALDLADVDGIVLLRRLVQRGTRTAIVLYVDHEDGRQAALAVRGGAAGVIGKRRAIGELADALRTVAGGGVWFNERGDATPPARRATPAVLTDLCERRTAALSEAELRVLALVAEGRSTEAVAAALSLSPHTVRTHLRNVMRKLEASSRAHAVAIAIREEAIQV</sequence>
<evidence type="ECO:0000256" key="2">
    <source>
        <dbReference type="ARBA" id="ARBA00023015"/>
    </source>
</evidence>
<dbReference type="SUPFAM" id="SSF52172">
    <property type="entry name" value="CheY-like"/>
    <property type="match status" value="1"/>
</dbReference>
<comment type="caution">
    <text evidence="9">The sequence shown here is derived from an EMBL/GenBank/DDBJ whole genome shotgun (WGS) entry which is preliminary data.</text>
</comment>